<dbReference type="KEGG" id="tbd:Tbd_1110"/>
<dbReference type="SUPFAM" id="SSF48452">
    <property type="entry name" value="TPR-like"/>
    <property type="match status" value="1"/>
</dbReference>
<dbReference type="NCBIfam" id="NF033920">
    <property type="entry name" value="C39_PA2778_fam"/>
    <property type="match status" value="1"/>
</dbReference>
<organism evidence="2 3">
    <name type="scientific">Thiobacillus denitrificans (strain ATCC 25259 / T1)</name>
    <dbReference type="NCBI Taxonomy" id="292415"/>
    <lineage>
        <taxon>Bacteria</taxon>
        <taxon>Pseudomonadati</taxon>
        <taxon>Pseudomonadota</taxon>
        <taxon>Betaproteobacteria</taxon>
        <taxon>Nitrosomonadales</taxon>
        <taxon>Thiobacillaceae</taxon>
        <taxon>Thiobacillus</taxon>
    </lineage>
</organism>
<dbReference type="Gene3D" id="1.25.40.10">
    <property type="entry name" value="Tetratricopeptide repeat domain"/>
    <property type="match status" value="1"/>
</dbReference>
<dbReference type="CDD" id="cd02549">
    <property type="entry name" value="Peptidase_C39A"/>
    <property type="match status" value="1"/>
</dbReference>
<dbReference type="InterPro" id="IPR039564">
    <property type="entry name" value="Peptidase_C39-like"/>
</dbReference>
<dbReference type="SMART" id="SM00028">
    <property type="entry name" value="TPR"/>
    <property type="match status" value="3"/>
</dbReference>
<dbReference type="AlphaFoldDB" id="Q3SJT7"/>
<dbReference type="HOGENOM" id="CLU_069114_0_0_4"/>
<protein>
    <recommendedName>
        <fullName evidence="1">Peptidase C39-like domain-containing protein</fullName>
    </recommendedName>
</protein>
<dbReference type="Proteomes" id="UP000008291">
    <property type="component" value="Chromosome"/>
</dbReference>
<dbReference type="STRING" id="292415.Tbd_1110"/>
<dbReference type="InterPro" id="IPR011990">
    <property type="entry name" value="TPR-like_helical_dom_sf"/>
</dbReference>
<evidence type="ECO:0000259" key="1">
    <source>
        <dbReference type="Pfam" id="PF13529"/>
    </source>
</evidence>
<accession>Q3SJT7</accession>
<dbReference type="Gene3D" id="3.90.70.10">
    <property type="entry name" value="Cysteine proteinases"/>
    <property type="match status" value="1"/>
</dbReference>
<proteinExistence type="predicted"/>
<evidence type="ECO:0000313" key="2">
    <source>
        <dbReference type="EMBL" id="AAZ97063.1"/>
    </source>
</evidence>
<dbReference type="InterPro" id="IPR019734">
    <property type="entry name" value="TPR_rpt"/>
</dbReference>
<sequence length="312" mass="33176">MASCAHRGAVLEHAGDLPQRVELSETPFFPQERYQCGPAALATVLGAEGSAVAPEALVSEVYLPSRKGSLQTEIVAAARKRGKLAVPVSSTLDGLLAEVAAGHPVLVLQNLGLDWLPRWHYAVVIGYDLEQSTMILRSGTEARRLTPFDVFLKTWDRSGRWGLVVLEPGALPARAEPASYLAAASTLETLGQRDAAATAYRAATRRWPDHAAAWLALGNSHYARRALPEAEAAFRAAVGAQADAAPAWNNLAYALAGRGCIEAARKAARCAARIAPAERTFAETLEDMEKRMGKRPVAAGPVCQAPPPCPAS</sequence>
<name>Q3SJT7_THIDA</name>
<gene>
    <name evidence="2" type="ordered locus">Tbd_1110</name>
</gene>
<dbReference type="Pfam" id="PF13529">
    <property type="entry name" value="Peptidase_C39_2"/>
    <property type="match status" value="1"/>
</dbReference>
<keyword evidence="3" id="KW-1185">Reference proteome</keyword>
<dbReference type="eggNOG" id="COG3271">
    <property type="taxonomic scope" value="Bacteria"/>
</dbReference>
<dbReference type="InterPro" id="IPR039563">
    <property type="entry name" value="Peptidase_C39_single_dom"/>
</dbReference>
<dbReference type="EMBL" id="CP000116">
    <property type="protein sequence ID" value="AAZ97063.1"/>
    <property type="molecule type" value="Genomic_DNA"/>
</dbReference>
<reference evidence="2 3" key="1">
    <citation type="journal article" date="2006" name="J. Bacteriol.">
        <title>The genome sequence of the obligately chemolithoautotrophic, facultatively anaerobic bacterium Thiobacillus denitrificans.</title>
        <authorList>
            <person name="Beller H.R."/>
            <person name="Chain P.S."/>
            <person name="Letain T.E."/>
            <person name="Chakicherla A."/>
            <person name="Larimer F.W."/>
            <person name="Richardson P.M."/>
            <person name="Coleman M.A."/>
            <person name="Wood A.P."/>
            <person name="Kelly D.P."/>
        </authorList>
    </citation>
    <scope>NUCLEOTIDE SEQUENCE [LARGE SCALE GENOMIC DNA]</scope>
    <source>
        <strain evidence="2 3">ATCC 25259</strain>
    </source>
</reference>
<dbReference type="Pfam" id="PF13432">
    <property type="entry name" value="TPR_16"/>
    <property type="match status" value="1"/>
</dbReference>
<evidence type="ECO:0000313" key="3">
    <source>
        <dbReference type="Proteomes" id="UP000008291"/>
    </source>
</evidence>
<feature type="domain" description="Peptidase C39-like" evidence="1">
    <location>
        <begin position="26"/>
        <end position="135"/>
    </location>
</feature>